<feature type="transmembrane region" description="Helical" evidence="7">
    <location>
        <begin position="218"/>
        <end position="238"/>
    </location>
</feature>
<feature type="transmembrane region" description="Helical" evidence="7">
    <location>
        <begin position="381"/>
        <end position="402"/>
    </location>
</feature>
<dbReference type="FunFam" id="1.20.1250.20:FF:000064">
    <property type="entry name" value="MFS allantoate transporter"/>
    <property type="match status" value="1"/>
</dbReference>
<dbReference type="Pfam" id="PF07690">
    <property type="entry name" value="MFS_1"/>
    <property type="match status" value="1"/>
</dbReference>
<dbReference type="PROSITE" id="PS50850">
    <property type="entry name" value="MFS"/>
    <property type="match status" value="1"/>
</dbReference>
<dbReference type="Gene3D" id="1.20.1250.20">
    <property type="entry name" value="MFS general substrate transporter like domains"/>
    <property type="match status" value="1"/>
</dbReference>
<keyword evidence="10" id="KW-1185">Reference proteome</keyword>
<evidence type="ECO:0000313" key="9">
    <source>
        <dbReference type="EMBL" id="CZR58706.1"/>
    </source>
</evidence>
<keyword evidence="3 7" id="KW-0812">Transmembrane</keyword>
<feature type="transmembrane region" description="Helical" evidence="7">
    <location>
        <begin position="154"/>
        <end position="175"/>
    </location>
</feature>
<reference evidence="9 10" key="1">
    <citation type="submission" date="2016-03" db="EMBL/GenBank/DDBJ databases">
        <authorList>
            <person name="Ploux O."/>
        </authorList>
    </citation>
    <scope>NUCLEOTIDE SEQUENCE [LARGE SCALE GENOMIC DNA]</scope>
    <source>
        <strain evidence="9 10">UAMH 11012</strain>
    </source>
</reference>
<dbReference type="OrthoDB" id="6730379at2759"/>
<comment type="subcellular location">
    <subcellularLocation>
        <location evidence="1">Membrane</location>
        <topology evidence="1">Multi-pass membrane protein</topology>
    </subcellularLocation>
</comment>
<accession>A0A1L7X102</accession>
<dbReference type="InterPro" id="IPR011701">
    <property type="entry name" value="MFS"/>
</dbReference>
<evidence type="ECO:0000256" key="3">
    <source>
        <dbReference type="ARBA" id="ARBA00022692"/>
    </source>
</evidence>
<evidence type="ECO:0000256" key="2">
    <source>
        <dbReference type="ARBA" id="ARBA00022448"/>
    </source>
</evidence>
<feature type="transmembrane region" description="Helical" evidence="7">
    <location>
        <begin position="95"/>
        <end position="114"/>
    </location>
</feature>
<dbReference type="Proteomes" id="UP000184330">
    <property type="component" value="Unassembled WGS sequence"/>
</dbReference>
<feature type="transmembrane region" description="Helical" evidence="7">
    <location>
        <begin position="59"/>
        <end position="83"/>
    </location>
</feature>
<evidence type="ECO:0000259" key="8">
    <source>
        <dbReference type="PROSITE" id="PS50850"/>
    </source>
</evidence>
<feature type="transmembrane region" description="Helical" evidence="7">
    <location>
        <begin position="187"/>
        <end position="206"/>
    </location>
</feature>
<feature type="transmembrane region" description="Helical" evidence="7">
    <location>
        <begin position="445"/>
        <end position="467"/>
    </location>
</feature>
<organism evidence="9 10">
    <name type="scientific">Phialocephala subalpina</name>
    <dbReference type="NCBI Taxonomy" id="576137"/>
    <lineage>
        <taxon>Eukaryota</taxon>
        <taxon>Fungi</taxon>
        <taxon>Dikarya</taxon>
        <taxon>Ascomycota</taxon>
        <taxon>Pezizomycotina</taxon>
        <taxon>Leotiomycetes</taxon>
        <taxon>Helotiales</taxon>
        <taxon>Mollisiaceae</taxon>
        <taxon>Phialocephala</taxon>
        <taxon>Phialocephala fortinii species complex</taxon>
    </lineage>
</organism>
<dbReference type="GO" id="GO:0016020">
    <property type="term" value="C:membrane"/>
    <property type="evidence" value="ECO:0007669"/>
    <property type="project" value="UniProtKB-SubCell"/>
</dbReference>
<evidence type="ECO:0000256" key="4">
    <source>
        <dbReference type="ARBA" id="ARBA00022989"/>
    </source>
</evidence>
<evidence type="ECO:0000256" key="7">
    <source>
        <dbReference type="SAM" id="Phobius"/>
    </source>
</evidence>
<dbReference type="EMBL" id="FJOG01000012">
    <property type="protein sequence ID" value="CZR58706.1"/>
    <property type="molecule type" value="Genomic_DNA"/>
</dbReference>
<evidence type="ECO:0000313" key="10">
    <source>
        <dbReference type="Proteomes" id="UP000184330"/>
    </source>
</evidence>
<feature type="domain" description="Major facilitator superfamily (MFS) profile" evidence="8">
    <location>
        <begin position="59"/>
        <end position="474"/>
    </location>
</feature>
<feature type="transmembrane region" description="Helical" evidence="7">
    <location>
        <begin position="352"/>
        <end position="374"/>
    </location>
</feature>
<evidence type="ECO:0000256" key="1">
    <source>
        <dbReference type="ARBA" id="ARBA00004141"/>
    </source>
</evidence>
<sequence length="523" mass="57376">MDTIESSFDVEEITETTPLTSETMAVEPPSDIAAMEVQDVSPYTKALAKRVLRKIDFRILAIMFVTYNLNFMDKTILSSAAVFGLTEDNHLHGTQYSWVGSIFYFGYLAFEYPTTILIQRLPIGKYLSGVTLLWGAIVASTAACHSFGGLATCRFLLGVAEATISPAFVYVTSVWYTRDEIPARTGVWFAGNSCGGFIASLLAYGIGQINSSLSPWRWMFIIFGLITSLWSIIVFFLLPDTINQASFLTEEEKQYAEDRVVLGGAGRVDPINSRWKLEQVIECLTDPKTYFFAAISVLTQIPNGGTGSFGNLAIKSFGFTSLQSTLVSLPASIIAMSTILSTGWLASRFHNITTLLIIAVVLPPVVGSALIFSVKTKGVRLFAYYLLQTGPAAIPLTLGLISSNYKGVTKKMTVTAILFITYCAGNISGPQTFKSSEAKAGYPTAFKAILICYGLVVVASLGLRVYLGFVNKKRDRVEGDEAQRAREVEHMAQMAPEKGVNELTPEDYEDITDFKTVGFRYRL</sequence>
<dbReference type="PANTHER" id="PTHR43791">
    <property type="entry name" value="PERMEASE-RELATED"/>
    <property type="match status" value="1"/>
</dbReference>
<feature type="transmembrane region" description="Helical" evidence="7">
    <location>
        <begin position="126"/>
        <end position="148"/>
    </location>
</feature>
<evidence type="ECO:0000256" key="5">
    <source>
        <dbReference type="ARBA" id="ARBA00023136"/>
    </source>
</evidence>
<keyword evidence="4 7" id="KW-1133">Transmembrane helix</keyword>
<name>A0A1L7X102_9HELO</name>
<proteinExistence type="inferred from homology"/>
<feature type="transmembrane region" description="Helical" evidence="7">
    <location>
        <begin position="325"/>
        <end position="346"/>
    </location>
</feature>
<keyword evidence="5 7" id="KW-0472">Membrane</keyword>
<dbReference type="InterPro" id="IPR020846">
    <property type="entry name" value="MFS_dom"/>
</dbReference>
<keyword evidence="2" id="KW-0813">Transport</keyword>
<dbReference type="SUPFAM" id="SSF103473">
    <property type="entry name" value="MFS general substrate transporter"/>
    <property type="match status" value="1"/>
</dbReference>
<dbReference type="AlphaFoldDB" id="A0A1L7X102"/>
<gene>
    <name evidence="9" type="ORF">PAC_08598</name>
</gene>
<protein>
    <submittedName>
        <fullName evidence="9">Related to permease of the major facilitator superfamily</fullName>
    </submittedName>
</protein>
<dbReference type="PANTHER" id="PTHR43791:SF10">
    <property type="entry name" value="MAJOR FACILITATOR SUPERFAMILY (MFS) PROFILE DOMAIN-CONTAINING PROTEIN"/>
    <property type="match status" value="1"/>
</dbReference>
<dbReference type="InterPro" id="IPR036259">
    <property type="entry name" value="MFS_trans_sf"/>
</dbReference>
<dbReference type="GO" id="GO:0022857">
    <property type="term" value="F:transmembrane transporter activity"/>
    <property type="evidence" value="ECO:0007669"/>
    <property type="project" value="InterPro"/>
</dbReference>
<evidence type="ECO:0000256" key="6">
    <source>
        <dbReference type="ARBA" id="ARBA00037968"/>
    </source>
</evidence>
<comment type="similarity">
    <text evidence="6">Belongs to the major facilitator superfamily. Allantoate permease family.</text>
</comment>